<evidence type="ECO:0000313" key="1">
    <source>
        <dbReference type="EMBL" id="MFC3150410.1"/>
    </source>
</evidence>
<accession>A0ABV7HE62</accession>
<dbReference type="Proteomes" id="UP001595476">
    <property type="component" value="Unassembled WGS sequence"/>
</dbReference>
<dbReference type="EMBL" id="JBHRSZ010000002">
    <property type="protein sequence ID" value="MFC3150410.1"/>
    <property type="molecule type" value="Genomic_DNA"/>
</dbReference>
<dbReference type="RefSeq" id="WP_386717164.1">
    <property type="nucleotide sequence ID" value="NZ_JBHRSZ010000002.1"/>
</dbReference>
<evidence type="ECO:0000313" key="2">
    <source>
        <dbReference type="Proteomes" id="UP001595476"/>
    </source>
</evidence>
<proteinExistence type="predicted"/>
<sequence>MLAHNVLRNHERGHSYIRSENIEVLTHIYDEHINLAAWKKPCNTAAKSYAQFYLSHHSSTQLQGALSNQHARAWLNDKLPDHISKQAFIEDLTEVIEMFAYLFDLTSVGLRLTPLTKSMCPRLHVDKVQCRLVTTYAGVGTEWLDDNIGYRSQLKLGSTPTEPPSELIHSLDEQEVGLLKGTRWDESDTTGVIHRSPQAAQENPRLLLTLDILN</sequence>
<comment type="caution">
    <text evidence="1">The sequence shown here is derived from an EMBL/GenBank/DDBJ whole genome shotgun (WGS) entry which is preliminary data.</text>
</comment>
<reference evidence="2" key="1">
    <citation type="journal article" date="2019" name="Int. J. Syst. Evol. Microbiol.">
        <title>The Global Catalogue of Microorganisms (GCM) 10K type strain sequencing project: providing services to taxonomists for standard genome sequencing and annotation.</title>
        <authorList>
            <consortium name="The Broad Institute Genomics Platform"/>
            <consortium name="The Broad Institute Genome Sequencing Center for Infectious Disease"/>
            <person name="Wu L."/>
            <person name="Ma J."/>
        </authorList>
    </citation>
    <scope>NUCLEOTIDE SEQUENCE [LARGE SCALE GENOMIC DNA]</scope>
    <source>
        <strain evidence="2">KCTC 52438</strain>
    </source>
</reference>
<protein>
    <submittedName>
        <fullName evidence="1">DUF1826 domain-containing protein</fullName>
    </submittedName>
</protein>
<name>A0ABV7HE62_9GAMM</name>
<dbReference type="InterPro" id="IPR014955">
    <property type="entry name" value="DUF1826"/>
</dbReference>
<organism evidence="1 2">
    <name type="scientific">Litoribrevibacter euphylliae</name>
    <dbReference type="NCBI Taxonomy" id="1834034"/>
    <lineage>
        <taxon>Bacteria</taxon>
        <taxon>Pseudomonadati</taxon>
        <taxon>Pseudomonadota</taxon>
        <taxon>Gammaproteobacteria</taxon>
        <taxon>Oceanospirillales</taxon>
        <taxon>Oceanospirillaceae</taxon>
        <taxon>Litoribrevibacter</taxon>
    </lineage>
</organism>
<gene>
    <name evidence="1" type="ORF">ACFOEK_05180</name>
</gene>
<keyword evidence="2" id="KW-1185">Reference proteome</keyword>
<dbReference type="Pfam" id="PF08856">
    <property type="entry name" value="DUF1826"/>
    <property type="match status" value="1"/>
</dbReference>